<protein>
    <submittedName>
        <fullName evidence="2">Uncharacterized protein</fullName>
    </submittedName>
</protein>
<organism evidence="2 3">
    <name type="scientific">Pristionchus entomophagus</name>
    <dbReference type="NCBI Taxonomy" id="358040"/>
    <lineage>
        <taxon>Eukaryota</taxon>
        <taxon>Metazoa</taxon>
        <taxon>Ecdysozoa</taxon>
        <taxon>Nematoda</taxon>
        <taxon>Chromadorea</taxon>
        <taxon>Rhabditida</taxon>
        <taxon>Rhabditina</taxon>
        <taxon>Diplogasteromorpha</taxon>
        <taxon>Diplogasteroidea</taxon>
        <taxon>Neodiplogasteridae</taxon>
        <taxon>Pristionchus</taxon>
    </lineage>
</organism>
<dbReference type="EMBL" id="BTSX01000004">
    <property type="protein sequence ID" value="GMS93824.1"/>
    <property type="molecule type" value="Genomic_DNA"/>
</dbReference>
<sequence>VLESNLPPRQLKLRSGTASPHDISGKGSVPDPDRLYRNWIEPVATAAAAIQQLPNWAAAAGDDGRDDAAAAADGVWRGRNAAHSTRRISRAADVNALRRWSYDGRRTATATRMASATAPSPSRHAAARKHARRRVRRAPANGHSRSARSSGDRRTSGTAVPAAWRTTATSNDGRRIRRSPQKILDEIHLFSLINN</sequence>
<feature type="non-terminal residue" evidence="2">
    <location>
        <position position="1"/>
    </location>
</feature>
<gene>
    <name evidence="2" type="ORF">PENTCL1PPCAC_15999</name>
</gene>
<comment type="caution">
    <text evidence="2">The sequence shown here is derived from an EMBL/GenBank/DDBJ whole genome shotgun (WGS) entry which is preliminary data.</text>
</comment>
<reference evidence="2" key="1">
    <citation type="submission" date="2023-10" db="EMBL/GenBank/DDBJ databases">
        <title>Genome assembly of Pristionchus species.</title>
        <authorList>
            <person name="Yoshida K."/>
            <person name="Sommer R.J."/>
        </authorList>
    </citation>
    <scope>NUCLEOTIDE SEQUENCE</scope>
    <source>
        <strain evidence="2">RS0144</strain>
    </source>
</reference>
<dbReference type="AlphaFoldDB" id="A0AAV5THL7"/>
<proteinExistence type="predicted"/>
<name>A0AAV5THL7_9BILA</name>
<feature type="compositionally biased region" description="Basic residues" evidence="1">
    <location>
        <begin position="125"/>
        <end position="137"/>
    </location>
</feature>
<evidence type="ECO:0000313" key="3">
    <source>
        <dbReference type="Proteomes" id="UP001432027"/>
    </source>
</evidence>
<feature type="compositionally biased region" description="Low complexity" evidence="1">
    <location>
        <begin position="108"/>
        <end position="124"/>
    </location>
</feature>
<accession>A0AAV5THL7</accession>
<dbReference type="Proteomes" id="UP001432027">
    <property type="component" value="Unassembled WGS sequence"/>
</dbReference>
<evidence type="ECO:0000313" key="2">
    <source>
        <dbReference type="EMBL" id="GMS93824.1"/>
    </source>
</evidence>
<feature type="non-terminal residue" evidence="2">
    <location>
        <position position="195"/>
    </location>
</feature>
<keyword evidence="3" id="KW-1185">Reference proteome</keyword>
<evidence type="ECO:0000256" key="1">
    <source>
        <dbReference type="SAM" id="MobiDB-lite"/>
    </source>
</evidence>
<feature type="region of interest" description="Disordered" evidence="1">
    <location>
        <begin position="108"/>
        <end position="177"/>
    </location>
</feature>
<feature type="region of interest" description="Disordered" evidence="1">
    <location>
        <begin position="1"/>
        <end position="30"/>
    </location>
</feature>